<sequence>QDDKVVQLIAAQGLRSPAVRSEYKTWLTGVVDRLNGIHHYRHKRNWQTLEYNMVPTKYFQQFLKDLKNPQPHSVRSQHHWRAPILCSFKRKVVYRFFYLGVIKHALAKQNIVTLKERASWNGHVLVAEHEKQGDADPVQALLAAKRKAHGAIPRARITCISNLIVGYGEGRATREIDVIWWPNLYHTSLVGKMSIRLFVSRVHLE</sequence>
<organism evidence="1 2">
    <name type="scientific">Pocillopora meandrina</name>
    <dbReference type="NCBI Taxonomy" id="46732"/>
    <lineage>
        <taxon>Eukaryota</taxon>
        <taxon>Metazoa</taxon>
        <taxon>Cnidaria</taxon>
        <taxon>Anthozoa</taxon>
        <taxon>Hexacorallia</taxon>
        <taxon>Scleractinia</taxon>
        <taxon>Astrocoeniina</taxon>
        <taxon>Pocilloporidae</taxon>
        <taxon>Pocillopora</taxon>
    </lineage>
</organism>
<dbReference type="EMBL" id="CALNXJ010000026">
    <property type="protein sequence ID" value="CAH3131512.1"/>
    <property type="molecule type" value="Genomic_DNA"/>
</dbReference>
<gene>
    <name evidence="1" type="ORF">PMEA_00014906</name>
</gene>
<dbReference type="AlphaFoldDB" id="A0AAU9X0I7"/>
<dbReference type="Proteomes" id="UP001159428">
    <property type="component" value="Unassembled WGS sequence"/>
</dbReference>
<evidence type="ECO:0000313" key="1">
    <source>
        <dbReference type="EMBL" id="CAH3131512.1"/>
    </source>
</evidence>
<keyword evidence="2" id="KW-1185">Reference proteome</keyword>
<evidence type="ECO:0000313" key="2">
    <source>
        <dbReference type="Proteomes" id="UP001159428"/>
    </source>
</evidence>
<comment type="caution">
    <text evidence="1">The sequence shown here is derived from an EMBL/GenBank/DDBJ whole genome shotgun (WGS) entry which is preliminary data.</text>
</comment>
<name>A0AAU9X0I7_9CNID</name>
<reference evidence="1 2" key="1">
    <citation type="submission" date="2022-05" db="EMBL/GenBank/DDBJ databases">
        <authorList>
            <consortium name="Genoscope - CEA"/>
            <person name="William W."/>
        </authorList>
    </citation>
    <scope>NUCLEOTIDE SEQUENCE [LARGE SCALE GENOMIC DNA]</scope>
</reference>
<protein>
    <submittedName>
        <fullName evidence="1">Uncharacterized protein</fullName>
    </submittedName>
</protein>
<accession>A0AAU9X0I7</accession>
<feature type="non-terminal residue" evidence="1">
    <location>
        <position position="1"/>
    </location>
</feature>
<proteinExistence type="predicted"/>